<accession>C5G0Q9</accession>
<dbReference type="HOGENOM" id="CLU_760703_0_0_1"/>
<organism evidence="2 3">
    <name type="scientific">Arthroderma otae (strain ATCC MYA-4605 / CBS 113480)</name>
    <name type="common">Microsporum canis</name>
    <dbReference type="NCBI Taxonomy" id="554155"/>
    <lineage>
        <taxon>Eukaryota</taxon>
        <taxon>Fungi</taxon>
        <taxon>Dikarya</taxon>
        <taxon>Ascomycota</taxon>
        <taxon>Pezizomycotina</taxon>
        <taxon>Eurotiomycetes</taxon>
        <taxon>Eurotiomycetidae</taxon>
        <taxon>Onygenales</taxon>
        <taxon>Arthrodermataceae</taxon>
        <taxon>Microsporum</taxon>
    </lineage>
</organism>
<dbReference type="RefSeq" id="XP_002842700.1">
    <property type="nucleotide sequence ID" value="XM_002842654.1"/>
</dbReference>
<protein>
    <submittedName>
        <fullName evidence="2">Uncharacterized protein</fullName>
    </submittedName>
</protein>
<sequence length="364" mass="41488">MVAAGTNMNRCTTYMHLKDPRRKELVECLNTLRGREAPPAVLPPLFWAGIWFSDLEHLEAIVTEFSNDMEECTTKVNDDGNNNTPVRRSKSISGGVSGSVYFCYPSIQLFTCIFLYIFLVHQSDRTMLSGTCYTIHPVLVLNHKWRAPTFGTLRCFWNPDKVNKWHQSVEQASTESHHWDKQLFALGPIERSDDKSLWLKLYWLRDSRIPSFASEGLSRCEAPTMPSDLESGGSISKYDVAPNLRLYNYKTDARIVSRNTITIWTEDPDGLPLPEIEFFCLHGFFIESLYLKLRQAIIKMRMTTVIMKIIVIIMTTALSPSRLLRSVSSANPSETSSSLHSLLPAWSKFSGHQHTILKAYTLLL</sequence>
<dbReference type="OrthoDB" id="4172088at2759"/>
<reference evidence="3" key="1">
    <citation type="journal article" date="2012" name="MBio">
        <title>Comparative genome analysis of Trichophyton rubrum and related dermatophytes reveals candidate genes involved in infection.</title>
        <authorList>
            <person name="Martinez D.A."/>
            <person name="Oliver B.G."/>
            <person name="Graeser Y."/>
            <person name="Goldberg J.M."/>
            <person name="Li W."/>
            <person name="Martinez-Rossi N.M."/>
            <person name="Monod M."/>
            <person name="Shelest E."/>
            <person name="Barton R.C."/>
            <person name="Birch E."/>
            <person name="Brakhage A.A."/>
            <person name="Chen Z."/>
            <person name="Gurr S.J."/>
            <person name="Heiman D."/>
            <person name="Heitman J."/>
            <person name="Kosti I."/>
            <person name="Rossi A."/>
            <person name="Saif S."/>
            <person name="Samalova M."/>
            <person name="Saunders C.W."/>
            <person name="Shea T."/>
            <person name="Summerbell R.C."/>
            <person name="Xu J."/>
            <person name="Young S."/>
            <person name="Zeng Q."/>
            <person name="Birren B.W."/>
            <person name="Cuomo C.A."/>
            <person name="White T.C."/>
        </authorList>
    </citation>
    <scope>NUCLEOTIDE SEQUENCE [LARGE SCALE GENOMIC DNA]</scope>
    <source>
        <strain evidence="3">ATCC MYA-4605 / CBS 113480</strain>
    </source>
</reference>
<dbReference type="Proteomes" id="UP000002035">
    <property type="component" value="Unassembled WGS sequence"/>
</dbReference>
<evidence type="ECO:0000256" key="1">
    <source>
        <dbReference type="SAM" id="Phobius"/>
    </source>
</evidence>
<keyword evidence="3" id="KW-1185">Reference proteome</keyword>
<dbReference type="EMBL" id="DS995709">
    <property type="protein sequence ID" value="EEQ35712.1"/>
    <property type="molecule type" value="Genomic_DNA"/>
</dbReference>
<keyword evidence="1" id="KW-1133">Transmembrane helix</keyword>
<dbReference type="VEuPathDB" id="FungiDB:MCYG_08531"/>
<name>C5G0Q9_ARTOC</name>
<gene>
    <name evidence="2" type="ORF">MCYG_08531</name>
</gene>
<proteinExistence type="predicted"/>
<evidence type="ECO:0000313" key="2">
    <source>
        <dbReference type="EMBL" id="EEQ35712.1"/>
    </source>
</evidence>
<keyword evidence="1" id="KW-0812">Transmembrane</keyword>
<feature type="transmembrane region" description="Helical" evidence="1">
    <location>
        <begin position="99"/>
        <end position="119"/>
    </location>
</feature>
<dbReference type="AlphaFoldDB" id="C5G0Q9"/>
<dbReference type="GeneID" id="9223912"/>
<evidence type="ECO:0000313" key="3">
    <source>
        <dbReference type="Proteomes" id="UP000002035"/>
    </source>
</evidence>
<keyword evidence="1" id="KW-0472">Membrane</keyword>